<proteinExistence type="inferred from homology"/>
<dbReference type="OrthoDB" id="9808187at2"/>
<dbReference type="InterPro" id="IPR020904">
    <property type="entry name" value="Sc_DH/Rdtase_CS"/>
</dbReference>
<dbReference type="InterPro" id="IPR002347">
    <property type="entry name" value="SDR_fam"/>
</dbReference>
<keyword evidence="6" id="KW-1185">Reference proteome</keyword>
<evidence type="ECO:0000256" key="1">
    <source>
        <dbReference type="ARBA" id="ARBA00006484"/>
    </source>
</evidence>
<evidence type="ECO:0000313" key="6">
    <source>
        <dbReference type="Proteomes" id="UP000483004"/>
    </source>
</evidence>
<accession>A0A6L3W6X5</accession>
<dbReference type="EMBL" id="WBMR01000004">
    <property type="protein sequence ID" value="KAB2388718.1"/>
    <property type="molecule type" value="Genomic_DNA"/>
</dbReference>
<dbReference type="Proteomes" id="UP000483004">
    <property type="component" value="Unassembled WGS sequence"/>
</dbReference>
<dbReference type="RefSeq" id="WP_151538312.1">
    <property type="nucleotide sequence ID" value="NZ_WBMR01000004.1"/>
</dbReference>
<evidence type="ECO:0000313" key="5">
    <source>
        <dbReference type="EMBL" id="KAB2388718.1"/>
    </source>
</evidence>
<dbReference type="PROSITE" id="PS00061">
    <property type="entry name" value="ADH_SHORT"/>
    <property type="match status" value="1"/>
</dbReference>
<dbReference type="PRINTS" id="PR00081">
    <property type="entry name" value="GDHRDH"/>
</dbReference>
<dbReference type="InterPro" id="IPR051687">
    <property type="entry name" value="Peroxisomal_Beta-Oxidation"/>
</dbReference>
<comment type="similarity">
    <text evidence="1 3">Belongs to the short-chain dehydrogenases/reductases (SDR) family.</text>
</comment>
<organism evidence="5 6">
    <name type="scientific">Actinomadura montaniterrae</name>
    <dbReference type="NCBI Taxonomy" id="1803903"/>
    <lineage>
        <taxon>Bacteria</taxon>
        <taxon>Bacillati</taxon>
        <taxon>Actinomycetota</taxon>
        <taxon>Actinomycetes</taxon>
        <taxon>Streptosporangiales</taxon>
        <taxon>Thermomonosporaceae</taxon>
        <taxon>Actinomadura</taxon>
    </lineage>
</organism>
<name>A0A6L3W6X5_9ACTN</name>
<dbReference type="PANTHER" id="PTHR45024">
    <property type="entry name" value="DEHYDROGENASES, SHORT CHAIN"/>
    <property type="match status" value="1"/>
</dbReference>
<comment type="caution">
    <text evidence="5">The sequence shown here is derived from an EMBL/GenBank/DDBJ whole genome shotgun (WGS) entry which is preliminary data.</text>
</comment>
<sequence length="314" mass="32240">MPPRADAAGPAGPAGPTVLAGRVCAVTGAGRGLGRAYALDLAARGALVVVNDVGSAVDGSGRDERPGREVVERITAAGGTAVLSTADVADWAGASALVAQAVDAFGRLDVLVNNAGILRDRTIAKMSEREWDEVVRVHLKGAFATAHWAVRHWRERAAAGAVHGRLINTTSVSGLFGNSGQANYAAAKAGVAAFTAVAAMELERLGVTANAISPGAATRMTATIPGRGAEPEDDARSTRWPAAVVAWLASRLSDGVTGRVFLTSGRRLAVAEGWHAGPSGDPVDDPAAVDEVVRRLLERARPEADLSGAERVRA</sequence>
<reference evidence="5 6" key="1">
    <citation type="submission" date="2019-09" db="EMBL/GenBank/DDBJ databases">
        <title>Actinomadura physcomitrii sp. nov., a novel actinomycete isolated from moss [Physcomitrium sphaericum (Ludw) Fuernr].</title>
        <authorList>
            <person name="Liu C."/>
            <person name="Zhuang X."/>
        </authorList>
    </citation>
    <scope>NUCLEOTIDE SEQUENCE [LARGE SCALE GENOMIC DNA]</scope>
    <source>
        <strain evidence="5 6">CYP1-1B</strain>
    </source>
</reference>
<protein>
    <submittedName>
        <fullName evidence="5">SDR family NAD(P)-dependent oxidoreductase</fullName>
    </submittedName>
</protein>
<dbReference type="InterPro" id="IPR057326">
    <property type="entry name" value="KR_dom"/>
</dbReference>
<evidence type="ECO:0000259" key="4">
    <source>
        <dbReference type="SMART" id="SM00822"/>
    </source>
</evidence>
<feature type="domain" description="Ketoreductase" evidence="4">
    <location>
        <begin position="22"/>
        <end position="215"/>
    </location>
</feature>
<dbReference type="GO" id="GO:0016491">
    <property type="term" value="F:oxidoreductase activity"/>
    <property type="evidence" value="ECO:0007669"/>
    <property type="project" value="UniProtKB-KW"/>
</dbReference>
<dbReference type="SMART" id="SM00822">
    <property type="entry name" value="PKS_KR"/>
    <property type="match status" value="1"/>
</dbReference>
<dbReference type="SUPFAM" id="SSF51735">
    <property type="entry name" value="NAD(P)-binding Rossmann-fold domains"/>
    <property type="match status" value="1"/>
</dbReference>
<dbReference type="InterPro" id="IPR036291">
    <property type="entry name" value="NAD(P)-bd_dom_sf"/>
</dbReference>
<evidence type="ECO:0000256" key="3">
    <source>
        <dbReference type="RuleBase" id="RU000363"/>
    </source>
</evidence>
<dbReference type="AlphaFoldDB" id="A0A6L3W6X5"/>
<dbReference type="PANTHER" id="PTHR45024:SF2">
    <property type="entry name" value="SCP2 DOMAIN-CONTAINING PROTEIN"/>
    <property type="match status" value="1"/>
</dbReference>
<gene>
    <name evidence="5" type="ORF">F9B16_03365</name>
</gene>
<dbReference type="PRINTS" id="PR00080">
    <property type="entry name" value="SDRFAMILY"/>
</dbReference>
<dbReference type="Pfam" id="PF00106">
    <property type="entry name" value="adh_short"/>
    <property type="match status" value="1"/>
</dbReference>
<evidence type="ECO:0000256" key="2">
    <source>
        <dbReference type="ARBA" id="ARBA00023002"/>
    </source>
</evidence>
<keyword evidence="2" id="KW-0560">Oxidoreductase</keyword>
<dbReference type="Gene3D" id="3.40.50.720">
    <property type="entry name" value="NAD(P)-binding Rossmann-like Domain"/>
    <property type="match status" value="1"/>
</dbReference>